<feature type="region of interest" description="Disordered" evidence="1">
    <location>
        <begin position="25"/>
        <end position="67"/>
    </location>
</feature>
<keyword evidence="3" id="KW-1185">Reference proteome</keyword>
<evidence type="ECO:0000313" key="2">
    <source>
        <dbReference type="EMBL" id="GKV46093.1"/>
    </source>
</evidence>
<protein>
    <submittedName>
        <fullName evidence="2">Uncharacterized protein</fullName>
    </submittedName>
</protein>
<feature type="compositionally biased region" description="Basic and acidic residues" evidence="1">
    <location>
        <begin position="30"/>
        <end position="47"/>
    </location>
</feature>
<evidence type="ECO:0000313" key="3">
    <source>
        <dbReference type="Proteomes" id="UP001054252"/>
    </source>
</evidence>
<accession>A0AAV5M9C1</accession>
<gene>
    <name evidence="2" type="ORF">SLEP1_g53105</name>
</gene>
<sequence length="67" mass="7392">MEEYQINSLVLGLFKTDTFVAHLGSLSTSENHHRMELKKREPAEKTRSQGGEGDGDGDGDNSKQGEK</sequence>
<evidence type="ECO:0000256" key="1">
    <source>
        <dbReference type="SAM" id="MobiDB-lite"/>
    </source>
</evidence>
<reference evidence="2 3" key="1">
    <citation type="journal article" date="2021" name="Commun. Biol.">
        <title>The genome of Shorea leprosula (Dipterocarpaceae) highlights the ecological relevance of drought in aseasonal tropical rainforests.</title>
        <authorList>
            <person name="Ng K.K.S."/>
            <person name="Kobayashi M.J."/>
            <person name="Fawcett J.A."/>
            <person name="Hatakeyama M."/>
            <person name="Paape T."/>
            <person name="Ng C.H."/>
            <person name="Ang C.C."/>
            <person name="Tnah L.H."/>
            <person name="Lee C.T."/>
            <person name="Nishiyama T."/>
            <person name="Sese J."/>
            <person name="O'Brien M.J."/>
            <person name="Copetti D."/>
            <person name="Mohd Noor M.I."/>
            <person name="Ong R.C."/>
            <person name="Putra M."/>
            <person name="Sireger I.Z."/>
            <person name="Indrioko S."/>
            <person name="Kosugi Y."/>
            <person name="Izuno A."/>
            <person name="Isagi Y."/>
            <person name="Lee S.L."/>
            <person name="Shimizu K.K."/>
        </authorList>
    </citation>
    <scope>NUCLEOTIDE SEQUENCE [LARGE SCALE GENOMIC DNA]</scope>
    <source>
        <strain evidence="2">214</strain>
    </source>
</reference>
<name>A0AAV5M9C1_9ROSI</name>
<dbReference type="EMBL" id="BPVZ01000202">
    <property type="protein sequence ID" value="GKV46093.1"/>
    <property type="molecule type" value="Genomic_DNA"/>
</dbReference>
<dbReference type="AlphaFoldDB" id="A0AAV5M9C1"/>
<proteinExistence type="predicted"/>
<comment type="caution">
    <text evidence="2">The sequence shown here is derived from an EMBL/GenBank/DDBJ whole genome shotgun (WGS) entry which is preliminary data.</text>
</comment>
<organism evidence="2 3">
    <name type="scientific">Rubroshorea leprosula</name>
    <dbReference type="NCBI Taxonomy" id="152421"/>
    <lineage>
        <taxon>Eukaryota</taxon>
        <taxon>Viridiplantae</taxon>
        <taxon>Streptophyta</taxon>
        <taxon>Embryophyta</taxon>
        <taxon>Tracheophyta</taxon>
        <taxon>Spermatophyta</taxon>
        <taxon>Magnoliopsida</taxon>
        <taxon>eudicotyledons</taxon>
        <taxon>Gunneridae</taxon>
        <taxon>Pentapetalae</taxon>
        <taxon>rosids</taxon>
        <taxon>malvids</taxon>
        <taxon>Malvales</taxon>
        <taxon>Dipterocarpaceae</taxon>
        <taxon>Rubroshorea</taxon>
    </lineage>
</organism>
<dbReference type="Proteomes" id="UP001054252">
    <property type="component" value="Unassembled WGS sequence"/>
</dbReference>